<comment type="similarity">
    <text evidence="1">Belongs to the AB hydrolase superfamily. AB hydrolase 2 family.</text>
</comment>
<keyword evidence="2" id="KW-0378">Hydrolase</keyword>
<dbReference type="PANTHER" id="PTHR10655:SF17">
    <property type="entry name" value="LYSOPHOSPHOLIPASE-LIKE PROTEIN 1"/>
    <property type="match status" value="1"/>
</dbReference>
<evidence type="ECO:0000313" key="4">
    <source>
        <dbReference type="EMBL" id="SIN93856.1"/>
    </source>
</evidence>
<dbReference type="Pfam" id="PF02230">
    <property type="entry name" value="Abhydrolase_2"/>
    <property type="match status" value="1"/>
</dbReference>
<dbReference type="InterPro" id="IPR003140">
    <property type="entry name" value="PLipase/COase/thioEstase"/>
</dbReference>
<dbReference type="STRING" id="1217970.SAMN05444002_1622"/>
<dbReference type="OrthoDB" id="9801763at2"/>
<dbReference type="Gene3D" id="3.40.50.1820">
    <property type="entry name" value="alpha/beta hydrolase"/>
    <property type="match status" value="1"/>
</dbReference>
<organism evidence="4 5">
    <name type="scientific">Vannielia litorea</name>
    <dbReference type="NCBI Taxonomy" id="1217970"/>
    <lineage>
        <taxon>Bacteria</taxon>
        <taxon>Pseudomonadati</taxon>
        <taxon>Pseudomonadota</taxon>
        <taxon>Alphaproteobacteria</taxon>
        <taxon>Rhodobacterales</taxon>
        <taxon>Paracoccaceae</taxon>
        <taxon>Vannielia</taxon>
    </lineage>
</organism>
<dbReference type="PANTHER" id="PTHR10655">
    <property type="entry name" value="LYSOPHOSPHOLIPASE-RELATED"/>
    <property type="match status" value="1"/>
</dbReference>
<feature type="domain" description="Phospholipase/carboxylesterase/thioesterase" evidence="3">
    <location>
        <begin position="10"/>
        <end position="216"/>
    </location>
</feature>
<reference evidence="5" key="1">
    <citation type="submission" date="2016-11" db="EMBL/GenBank/DDBJ databases">
        <authorList>
            <person name="Varghese N."/>
            <person name="Submissions S."/>
        </authorList>
    </citation>
    <scope>NUCLEOTIDE SEQUENCE [LARGE SCALE GENOMIC DNA]</scope>
    <source>
        <strain evidence="5">DSM 29440</strain>
    </source>
</reference>
<dbReference type="EMBL" id="FSRL01000001">
    <property type="protein sequence ID" value="SIN93856.1"/>
    <property type="molecule type" value="Genomic_DNA"/>
</dbReference>
<dbReference type="SUPFAM" id="SSF53474">
    <property type="entry name" value="alpha/beta-Hydrolases"/>
    <property type="match status" value="1"/>
</dbReference>
<evidence type="ECO:0000259" key="3">
    <source>
        <dbReference type="Pfam" id="PF02230"/>
    </source>
</evidence>
<dbReference type="Proteomes" id="UP000184932">
    <property type="component" value="Unassembled WGS sequence"/>
</dbReference>
<evidence type="ECO:0000313" key="5">
    <source>
        <dbReference type="Proteomes" id="UP000184932"/>
    </source>
</evidence>
<dbReference type="GO" id="GO:0016787">
    <property type="term" value="F:hydrolase activity"/>
    <property type="evidence" value="ECO:0007669"/>
    <property type="project" value="UniProtKB-KW"/>
</dbReference>
<dbReference type="InterPro" id="IPR029058">
    <property type="entry name" value="AB_hydrolase_fold"/>
</dbReference>
<sequence>MAPRELKVGRVAPKSGRTKQVVIFLHGYGADGNDLLGLAQPLGAHMPDTLFLAPDAPEPCRNNPMGFQWFPIPMMDGSSQQEAATSMAQSVEDLNAFLDKVLAEEGVTPDQVALVGFSQGTMLSLHVAPRRAEPFAGVVGFSGRLLEPERLTAEVKSTFPVLLAHGDQDPLVPFESMGLAAEALSEAGFPVYTFTMEGTPHGIAPEGLSQAFAFLREFLLKDG</sequence>
<name>A0A1N6FF76_9RHOB</name>
<evidence type="ECO:0000256" key="2">
    <source>
        <dbReference type="ARBA" id="ARBA00022801"/>
    </source>
</evidence>
<dbReference type="RefSeq" id="WP_074255669.1">
    <property type="nucleotide sequence ID" value="NZ_FSRL01000001.1"/>
</dbReference>
<gene>
    <name evidence="4" type="ORF">SAMN05444002_1622</name>
</gene>
<proteinExistence type="inferred from homology"/>
<keyword evidence="5" id="KW-1185">Reference proteome</keyword>
<dbReference type="InterPro" id="IPR050565">
    <property type="entry name" value="LYPA1-2/EST-like"/>
</dbReference>
<accession>A0A1N6FF76</accession>
<evidence type="ECO:0000256" key="1">
    <source>
        <dbReference type="ARBA" id="ARBA00006499"/>
    </source>
</evidence>
<dbReference type="AlphaFoldDB" id="A0A1N6FF76"/>
<protein>
    <submittedName>
        <fullName evidence="4">Phospholipase/carboxylesterase</fullName>
    </submittedName>
</protein>